<organism evidence="6 7">
    <name type="scientific">Xenoophorus captivus</name>
    <dbReference type="NCBI Taxonomy" id="1517983"/>
    <lineage>
        <taxon>Eukaryota</taxon>
        <taxon>Metazoa</taxon>
        <taxon>Chordata</taxon>
        <taxon>Craniata</taxon>
        <taxon>Vertebrata</taxon>
        <taxon>Euteleostomi</taxon>
        <taxon>Actinopterygii</taxon>
        <taxon>Neopterygii</taxon>
        <taxon>Teleostei</taxon>
        <taxon>Neoteleostei</taxon>
        <taxon>Acanthomorphata</taxon>
        <taxon>Ovalentaria</taxon>
        <taxon>Atherinomorphae</taxon>
        <taxon>Cyprinodontiformes</taxon>
        <taxon>Goodeidae</taxon>
        <taxon>Xenoophorus</taxon>
    </lineage>
</organism>
<accession>A0ABV0S4U6</accession>
<proteinExistence type="predicted"/>
<evidence type="ECO:0000256" key="2">
    <source>
        <dbReference type="ARBA" id="ARBA00022670"/>
    </source>
</evidence>
<evidence type="ECO:0000256" key="5">
    <source>
        <dbReference type="SAM" id="MobiDB-lite"/>
    </source>
</evidence>
<name>A0ABV0S4U6_9TELE</name>
<keyword evidence="3" id="KW-0378">Hydrolase</keyword>
<keyword evidence="7" id="KW-1185">Reference proteome</keyword>
<dbReference type="InterPro" id="IPR012548">
    <property type="entry name" value="MATCAP"/>
</dbReference>
<feature type="region of interest" description="Disordered" evidence="5">
    <location>
        <begin position="1"/>
        <end position="114"/>
    </location>
</feature>
<keyword evidence="2" id="KW-0645">Protease</keyword>
<evidence type="ECO:0000256" key="3">
    <source>
        <dbReference type="ARBA" id="ARBA00022801"/>
    </source>
</evidence>
<comment type="cofactor">
    <cofactor evidence="1">
        <name>Zn(2+)</name>
        <dbReference type="ChEBI" id="CHEBI:29105"/>
    </cofactor>
</comment>
<dbReference type="Proteomes" id="UP001434883">
    <property type="component" value="Unassembled WGS sequence"/>
</dbReference>
<comment type="caution">
    <text evidence="6">The sequence shown here is derived from an EMBL/GenBank/DDBJ whole genome shotgun (WGS) entry which is preliminary data.</text>
</comment>
<feature type="compositionally biased region" description="Polar residues" evidence="5">
    <location>
        <begin position="95"/>
        <end position="109"/>
    </location>
</feature>
<evidence type="ECO:0000256" key="1">
    <source>
        <dbReference type="ARBA" id="ARBA00001947"/>
    </source>
</evidence>
<reference evidence="6 7" key="1">
    <citation type="submission" date="2021-06" db="EMBL/GenBank/DDBJ databases">
        <authorList>
            <person name="Palmer J.M."/>
        </authorList>
    </citation>
    <scope>NUCLEOTIDE SEQUENCE [LARGE SCALE GENOMIC DNA]</scope>
    <source>
        <strain evidence="6 7">XC_2019</strain>
        <tissue evidence="6">Muscle</tissue>
    </source>
</reference>
<dbReference type="PANTHER" id="PTHR31817:SF1">
    <property type="entry name" value="MICROTUBULE-ASSOCIATED TYROSINE CARBOXYPEPTIDASE 1"/>
    <property type="match status" value="1"/>
</dbReference>
<dbReference type="PANTHER" id="PTHR31817">
    <property type="match status" value="1"/>
</dbReference>
<dbReference type="SMART" id="SM01154">
    <property type="entry name" value="DUF1704"/>
    <property type="match status" value="1"/>
</dbReference>
<evidence type="ECO:0000256" key="4">
    <source>
        <dbReference type="ARBA" id="ARBA00023049"/>
    </source>
</evidence>
<gene>
    <name evidence="6" type="ORF">XENOCAPTIV_017907</name>
</gene>
<keyword evidence="4" id="KW-0482">Metalloprotease</keyword>
<feature type="compositionally biased region" description="Basic and acidic residues" evidence="5">
    <location>
        <begin position="7"/>
        <end position="19"/>
    </location>
</feature>
<sequence>MDQVEDESVRDRSELDVRPDPPQTAKPLAKRSNVTKKEKVSHNGVPSPTGVGPTVGKRTRTPLCRPLSMEVTPQRLRGSQEGTDRSVLQPPWRSGSATPSPPTRSLTSLGTGGWMRRSESTCSVNYPLGLRASRGQMRPAASLPHIAKAGVHMPARPCLLVALRPLNLEQEKQTFFQSDYKYEPQFEYTQPEPRSVLDKYREGIMECVLRKFGSYENFEEVTGGSVLPKSQVWAAVRKYLQKEGCVGEVVVRLSDELLSQAVMVVESCRPTLTINMAGARQHWLEGMLRHEIGALLLTQHMGPYECLNHCNLLLTRQLNPNWAHDSHGTHYLRGVNNNLQPWSSAESRKQFCLKPANPTEEGLASLHSVLLRKQPYLWRAALLYYTVYHASNMSFSQLFNHIARFVQDPDVRWEYCLRAKRGQTDTSQPGEHTQVHVSVSFEDVERLRSFAALNRTRIPHFMRDQERYLQHLDHIVSVNELDDPTLEQLLP</sequence>
<dbReference type="EMBL" id="JAHRIN010067592">
    <property type="protein sequence ID" value="MEQ2214718.1"/>
    <property type="molecule type" value="Genomic_DNA"/>
</dbReference>
<protein>
    <recommendedName>
        <fullName evidence="8">KIAA0895-like</fullName>
    </recommendedName>
</protein>
<evidence type="ECO:0008006" key="8">
    <source>
        <dbReference type="Google" id="ProtNLM"/>
    </source>
</evidence>
<evidence type="ECO:0000313" key="7">
    <source>
        <dbReference type="Proteomes" id="UP001434883"/>
    </source>
</evidence>
<evidence type="ECO:0000313" key="6">
    <source>
        <dbReference type="EMBL" id="MEQ2214718.1"/>
    </source>
</evidence>